<evidence type="ECO:0000256" key="3">
    <source>
        <dbReference type="ARBA" id="ARBA00022691"/>
    </source>
</evidence>
<sequence length="460" mass="51307">METETLQSELPSEWQQGQLLEIAIADLSNNGDGVGRWEGRVVFVPDTVPGDRVRVRLMRVKPQYAYGKLQEVLEASEHRVRPGCIVADKCGGCQWQHVDYNFQLQAKRNLIIQDLERIGGFADIPIDSVLAISAPLGYRNKTTYPLMRSATGQVQAGYYQKGSHQLINLNQCPIQDDRFNPFLAQIKQDIQERGWGIYDEAKHRGKLRHLSLRVGRRTGEVLMTLVTKEGNLIGLEEQAQTWMTKYPELVGICLNLNPDRTNAIFGAETQCIIGQGYLTEEFAGLKFQIQPNTFFQVNTEQAEGLLKAIESELNLQGHEVLVDAYCGIGTMTLPLAKFLKAAIALEVQPEAVEQAQVNAALNGITNVTFQVGTVEALLPQLEVHPDIVLLDPPRKGCDPSVIATLLSILPDRIVYVSCNSSTLARDLKLLSQSYRITRVRPADFFPQTPHVECAAFLERV</sequence>
<feature type="domain" description="TRAM" evidence="6">
    <location>
        <begin position="13"/>
        <end position="71"/>
    </location>
</feature>
<dbReference type="EMBL" id="JAHHHD010000012">
    <property type="protein sequence ID" value="MBW4659462.1"/>
    <property type="molecule type" value="Genomic_DNA"/>
</dbReference>
<dbReference type="CDD" id="cd02440">
    <property type="entry name" value="AdoMet_MTases"/>
    <property type="match status" value="1"/>
</dbReference>
<reference evidence="7" key="1">
    <citation type="submission" date="2021-05" db="EMBL/GenBank/DDBJ databases">
        <authorList>
            <person name="Pietrasiak N."/>
            <person name="Ward R."/>
            <person name="Stajich J.E."/>
            <person name="Kurbessoian T."/>
        </authorList>
    </citation>
    <scope>NUCLEOTIDE SEQUENCE</scope>
    <source>
        <strain evidence="7">UHER 2000/2452</strain>
    </source>
</reference>
<dbReference type="InterPro" id="IPR030390">
    <property type="entry name" value="MeTrfase_TrmA_AS"/>
</dbReference>
<dbReference type="PROSITE" id="PS01230">
    <property type="entry name" value="TRMA_1"/>
    <property type="match status" value="1"/>
</dbReference>
<dbReference type="FunFam" id="3.40.50.150:FF:000009">
    <property type="entry name" value="23S rRNA (Uracil(1939)-C(5))-methyltransferase RlmD"/>
    <property type="match status" value="1"/>
</dbReference>
<keyword evidence="2 4" id="KW-0808">Transferase</keyword>
<protein>
    <submittedName>
        <fullName evidence="7">23S rRNA (Uracil(1939)-C(5))-methyltransferase RlmD</fullName>
        <ecNumber evidence="7">2.1.1.190</ecNumber>
    </submittedName>
</protein>
<dbReference type="InterPro" id="IPR029063">
    <property type="entry name" value="SAM-dependent_MTases_sf"/>
</dbReference>
<evidence type="ECO:0000313" key="7">
    <source>
        <dbReference type="EMBL" id="MBW4659462.1"/>
    </source>
</evidence>
<evidence type="ECO:0000313" key="8">
    <source>
        <dbReference type="Proteomes" id="UP000757435"/>
    </source>
</evidence>
<dbReference type="FunFam" id="2.40.50.140:FF:000097">
    <property type="entry name" value="23S rRNA (uracil(1939)-C(5))-methyltransferase RlmD"/>
    <property type="match status" value="1"/>
</dbReference>
<dbReference type="GO" id="GO:0070475">
    <property type="term" value="P:rRNA base methylation"/>
    <property type="evidence" value="ECO:0007669"/>
    <property type="project" value="TreeGrafter"/>
</dbReference>
<dbReference type="PROSITE" id="PS50926">
    <property type="entry name" value="TRAM"/>
    <property type="match status" value="1"/>
</dbReference>
<dbReference type="Gene3D" id="3.40.50.150">
    <property type="entry name" value="Vaccinia Virus protein VP39"/>
    <property type="match status" value="1"/>
</dbReference>
<accession>A0A951QAW8</accession>
<dbReference type="PANTHER" id="PTHR11061:SF30">
    <property type="entry name" value="TRNA (URACIL(54)-C(5))-METHYLTRANSFERASE"/>
    <property type="match status" value="1"/>
</dbReference>
<dbReference type="Proteomes" id="UP000757435">
    <property type="component" value="Unassembled WGS sequence"/>
</dbReference>
<evidence type="ECO:0000256" key="2">
    <source>
        <dbReference type="ARBA" id="ARBA00022679"/>
    </source>
</evidence>
<feature type="active site" description="Nucleophile" evidence="4">
    <location>
        <position position="418"/>
    </location>
</feature>
<keyword evidence="3 4" id="KW-0949">S-adenosyl-L-methionine</keyword>
<comment type="caution">
    <text evidence="7">The sequence shown here is derived from an EMBL/GenBank/DDBJ whole genome shotgun (WGS) entry which is preliminary data.</text>
</comment>
<dbReference type="PROSITE" id="PS51687">
    <property type="entry name" value="SAM_MT_RNA_M5U"/>
    <property type="match status" value="1"/>
</dbReference>
<dbReference type="InterPro" id="IPR012340">
    <property type="entry name" value="NA-bd_OB-fold"/>
</dbReference>
<dbReference type="InterPro" id="IPR002792">
    <property type="entry name" value="TRAM_dom"/>
</dbReference>
<dbReference type="AlphaFoldDB" id="A0A951QAW8"/>
<evidence type="ECO:0000256" key="4">
    <source>
        <dbReference type="PROSITE-ProRule" id="PRU01024"/>
    </source>
</evidence>
<name>A0A951QAW8_9CYAN</name>
<feature type="binding site" evidence="4">
    <location>
        <position position="346"/>
    </location>
    <ligand>
        <name>S-adenosyl-L-methionine</name>
        <dbReference type="ChEBI" id="CHEBI:59789"/>
    </ligand>
</feature>
<dbReference type="Gene3D" id="2.40.50.140">
    <property type="entry name" value="Nucleic acid-binding proteins"/>
    <property type="match status" value="1"/>
</dbReference>
<gene>
    <name evidence="7" type="primary">rlmD</name>
    <name evidence="7" type="ORF">KME15_12370</name>
</gene>
<dbReference type="FunFam" id="2.40.50.1070:FF:000003">
    <property type="entry name" value="23S rRNA (Uracil-5-)-methyltransferase RumA"/>
    <property type="match status" value="1"/>
</dbReference>
<feature type="binding site" evidence="4">
    <location>
        <position position="296"/>
    </location>
    <ligand>
        <name>S-adenosyl-L-methionine</name>
        <dbReference type="ChEBI" id="CHEBI:59789"/>
    </ligand>
</feature>
<organism evidence="7 8">
    <name type="scientific">Drouetiella hepatica Uher 2000/2452</name>
    <dbReference type="NCBI Taxonomy" id="904376"/>
    <lineage>
        <taxon>Bacteria</taxon>
        <taxon>Bacillati</taxon>
        <taxon>Cyanobacteriota</taxon>
        <taxon>Cyanophyceae</taxon>
        <taxon>Oculatellales</taxon>
        <taxon>Oculatellaceae</taxon>
        <taxon>Drouetiella</taxon>
    </lineage>
</organism>
<evidence type="ECO:0000256" key="1">
    <source>
        <dbReference type="ARBA" id="ARBA00022603"/>
    </source>
</evidence>
<feature type="binding site" evidence="4">
    <location>
        <position position="391"/>
    </location>
    <ligand>
        <name>S-adenosyl-L-methionine</name>
        <dbReference type="ChEBI" id="CHEBI:59789"/>
    </ligand>
</feature>
<evidence type="ECO:0000256" key="5">
    <source>
        <dbReference type="PROSITE-ProRule" id="PRU10015"/>
    </source>
</evidence>
<dbReference type="SUPFAM" id="SSF53335">
    <property type="entry name" value="S-adenosyl-L-methionine-dependent methyltransferases"/>
    <property type="match status" value="1"/>
</dbReference>
<evidence type="ECO:0000259" key="6">
    <source>
        <dbReference type="PROSITE" id="PS50926"/>
    </source>
</evidence>
<keyword evidence="1 4" id="KW-0489">Methyltransferase</keyword>
<comment type="similarity">
    <text evidence="4">Belongs to the class I-like SAM-binding methyltransferase superfamily. RNA M5U methyltransferase family.</text>
</comment>
<dbReference type="GO" id="GO:0070041">
    <property type="term" value="F:rRNA (uridine-C5-)-methyltransferase activity"/>
    <property type="evidence" value="ECO:0007669"/>
    <property type="project" value="TreeGrafter"/>
</dbReference>
<proteinExistence type="inferred from homology"/>
<reference evidence="7" key="2">
    <citation type="journal article" date="2022" name="Microbiol. Resour. Announc.">
        <title>Metagenome Sequencing to Explore Phylogenomics of Terrestrial Cyanobacteria.</title>
        <authorList>
            <person name="Ward R.D."/>
            <person name="Stajich J.E."/>
            <person name="Johansen J.R."/>
            <person name="Huntemann M."/>
            <person name="Clum A."/>
            <person name="Foster B."/>
            <person name="Foster B."/>
            <person name="Roux S."/>
            <person name="Palaniappan K."/>
            <person name="Varghese N."/>
            <person name="Mukherjee S."/>
            <person name="Reddy T.B.K."/>
            <person name="Daum C."/>
            <person name="Copeland A."/>
            <person name="Chen I.A."/>
            <person name="Ivanova N.N."/>
            <person name="Kyrpides N.C."/>
            <person name="Shapiro N."/>
            <person name="Eloe-Fadrosh E.A."/>
            <person name="Pietrasiak N."/>
        </authorList>
    </citation>
    <scope>NUCLEOTIDE SEQUENCE</scope>
    <source>
        <strain evidence="7">UHER 2000/2452</strain>
    </source>
</reference>
<dbReference type="EC" id="2.1.1.190" evidence="7"/>
<dbReference type="Pfam" id="PF05958">
    <property type="entry name" value="tRNA_U5-meth_tr"/>
    <property type="match status" value="1"/>
</dbReference>
<feature type="active site" evidence="5">
    <location>
        <position position="418"/>
    </location>
</feature>
<dbReference type="InterPro" id="IPR010280">
    <property type="entry name" value="U5_MeTrfase_fam"/>
</dbReference>
<dbReference type="Gene3D" id="2.40.50.1070">
    <property type="match status" value="1"/>
</dbReference>
<dbReference type="NCBIfam" id="TIGR00479">
    <property type="entry name" value="rumA"/>
    <property type="match status" value="1"/>
</dbReference>
<dbReference type="Pfam" id="PF01938">
    <property type="entry name" value="TRAM"/>
    <property type="match status" value="1"/>
</dbReference>
<feature type="binding site" evidence="4">
    <location>
        <position position="325"/>
    </location>
    <ligand>
        <name>S-adenosyl-L-methionine</name>
        <dbReference type="ChEBI" id="CHEBI:59789"/>
    </ligand>
</feature>
<dbReference type="PANTHER" id="PTHR11061">
    <property type="entry name" value="RNA M5U METHYLTRANSFERASE"/>
    <property type="match status" value="1"/>
</dbReference>
<dbReference type="SUPFAM" id="SSF50249">
    <property type="entry name" value="Nucleic acid-binding proteins"/>
    <property type="match status" value="1"/>
</dbReference>